<sequence>MHRELEFPDLLRLIEERADAFRAVVADAPRLDAEVPTCPGWTLLDLVRHVGEGRRTWGATVAAGPADARAAGPAPADSPTAEWERPAVAAWLAASTRQLVGALREAGPDRGCWTWWGTSQSPRTAGGVARHQLQEIALHTYDARIAVGARPSLPRDVALDGVEEFLFTCCATTVAWPHDPAVVDFHAAEGRSWRLRLSAEGARAERLPVDRAAAPDATAPDAAESYAAAPDAADVAARGTAAELVLTFYGRTPLDALALDGDHEILDRLAEWEPE</sequence>
<feature type="domain" description="Mycothiol-dependent maleylpyruvate isomerase metal-binding" evidence="2">
    <location>
        <begin position="12"/>
        <end position="144"/>
    </location>
</feature>
<dbReference type="Pfam" id="PF11716">
    <property type="entry name" value="MDMPI_N"/>
    <property type="match status" value="1"/>
</dbReference>
<evidence type="ECO:0000313" key="4">
    <source>
        <dbReference type="Proteomes" id="UP000595703"/>
    </source>
</evidence>
<feature type="domain" description="MDMPI C-terminal" evidence="1">
    <location>
        <begin position="156"/>
        <end position="267"/>
    </location>
</feature>
<dbReference type="InterPro" id="IPR017517">
    <property type="entry name" value="Maleyloyr_isom"/>
</dbReference>
<proteinExistence type="predicted"/>
<dbReference type="Gene3D" id="1.20.120.450">
    <property type="entry name" value="dinb family like domain"/>
    <property type="match status" value="1"/>
</dbReference>
<keyword evidence="4" id="KW-1185">Reference proteome</keyword>
<reference evidence="3 4" key="3">
    <citation type="journal article" date="2011" name="Nat. Chem. Biol.">
        <title>Reveromycin A biosynthesis uses RevG and RevJ for stereospecific spiroacetal formation.</title>
        <authorList>
            <person name="Takahashi S."/>
            <person name="Toyoda A."/>
            <person name="Sekiyama Y."/>
            <person name="Takagi H."/>
            <person name="Nogawa T."/>
            <person name="Uramoto M."/>
            <person name="Suzuki R."/>
            <person name="Koshino H."/>
            <person name="Kumano T."/>
            <person name="Panthee S."/>
            <person name="Dairi T."/>
            <person name="Ishikawa J."/>
            <person name="Ikeda H."/>
            <person name="Sakaki Y."/>
            <person name="Osada H."/>
        </authorList>
    </citation>
    <scope>NUCLEOTIDE SEQUENCE [LARGE SCALE GENOMIC DNA]</scope>
    <source>
        <strain evidence="3 4">SN-593</strain>
    </source>
</reference>
<dbReference type="EMBL" id="AP018365">
    <property type="protein sequence ID" value="BBA95731.1"/>
    <property type="molecule type" value="Genomic_DNA"/>
</dbReference>
<evidence type="ECO:0000259" key="1">
    <source>
        <dbReference type="Pfam" id="PF07398"/>
    </source>
</evidence>
<name>A0A7U3UNE8_9ACTN</name>
<dbReference type="PANTHER" id="PTHR40758">
    <property type="entry name" value="CONSERVED PROTEIN"/>
    <property type="match status" value="1"/>
</dbReference>
<dbReference type="Pfam" id="PF07398">
    <property type="entry name" value="MDMPI_C"/>
    <property type="match status" value="1"/>
</dbReference>
<evidence type="ECO:0008006" key="5">
    <source>
        <dbReference type="Google" id="ProtNLM"/>
    </source>
</evidence>
<dbReference type="RefSeq" id="WP_202232219.1">
    <property type="nucleotide sequence ID" value="NZ_AP018365.1"/>
</dbReference>
<dbReference type="GO" id="GO:0046872">
    <property type="term" value="F:metal ion binding"/>
    <property type="evidence" value="ECO:0007669"/>
    <property type="project" value="InterPro"/>
</dbReference>
<dbReference type="NCBIfam" id="TIGR03083">
    <property type="entry name" value="maleylpyruvate isomerase family mycothiol-dependent enzyme"/>
    <property type="match status" value="1"/>
</dbReference>
<organism evidence="3 4">
    <name type="scientific">Actinacidiphila reveromycinica</name>
    <dbReference type="NCBI Taxonomy" id="659352"/>
    <lineage>
        <taxon>Bacteria</taxon>
        <taxon>Bacillati</taxon>
        <taxon>Actinomycetota</taxon>
        <taxon>Actinomycetes</taxon>
        <taxon>Kitasatosporales</taxon>
        <taxon>Streptomycetaceae</taxon>
        <taxon>Actinacidiphila</taxon>
    </lineage>
</organism>
<dbReference type="SUPFAM" id="SSF109854">
    <property type="entry name" value="DinB/YfiT-like putative metalloenzymes"/>
    <property type="match status" value="1"/>
</dbReference>
<reference evidence="3 4" key="2">
    <citation type="journal article" date="2011" name="J. Antibiot.">
        <title>Furaquinocins I and J: novel polyketide isoprenoid hybrid compounds from Streptomyces reveromyceticus SN-593.</title>
        <authorList>
            <person name="Panthee S."/>
            <person name="Takahashi S."/>
            <person name="Takagi H."/>
            <person name="Nogawa T."/>
            <person name="Oowada E."/>
            <person name="Uramoto M."/>
            <person name="Osada H."/>
        </authorList>
    </citation>
    <scope>NUCLEOTIDE SEQUENCE [LARGE SCALE GENOMIC DNA]</scope>
    <source>
        <strain evidence="3 4">SN-593</strain>
    </source>
</reference>
<reference evidence="3 4" key="1">
    <citation type="journal article" date="2010" name="J. Bacteriol.">
        <title>Biochemical characterization of a novel indole prenyltransferase from Streptomyces sp. SN-593.</title>
        <authorList>
            <person name="Takahashi S."/>
            <person name="Takagi H."/>
            <person name="Toyoda A."/>
            <person name="Uramoto M."/>
            <person name="Nogawa T."/>
            <person name="Ueki M."/>
            <person name="Sakaki Y."/>
            <person name="Osada H."/>
        </authorList>
    </citation>
    <scope>NUCLEOTIDE SEQUENCE [LARGE SCALE GENOMIC DNA]</scope>
    <source>
        <strain evidence="3 4">SN-593</strain>
    </source>
</reference>
<dbReference type="InterPro" id="IPR010872">
    <property type="entry name" value="MDMPI_C-term_domain"/>
</dbReference>
<dbReference type="AlphaFoldDB" id="A0A7U3UNE8"/>
<evidence type="ECO:0000313" key="3">
    <source>
        <dbReference type="EMBL" id="BBA95731.1"/>
    </source>
</evidence>
<gene>
    <name evidence="3" type="ORF">RVR_714</name>
</gene>
<dbReference type="PANTHER" id="PTHR40758:SF1">
    <property type="entry name" value="CONSERVED PROTEIN"/>
    <property type="match status" value="1"/>
</dbReference>
<accession>A0A7U3UNE8</accession>
<dbReference type="KEGG" id="arev:RVR_714"/>
<dbReference type="InterPro" id="IPR034660">
    <property type="entry name" value="DinB/YfiT-like"/>
</dbReference>
<dbReference type="Proteomes" id="UP000595703">
    <property type="component" value="Chromosome"/>
</dbReference>
<evidence type="ECO:0000259" key="2">
    <source>
        <dbReference type="Pfam" id="PF11716"/>
    </source>
</evidence>
<dbReference type="GO" id="GO:0005886">
    <property type="term" value="C:plasma membrane"/>
    <property type="evidence" value="ECO:0007669"/>
    <property type="project" value="TreeGrafter"/>
</dbReference>
<dbReference type="InterPro" id="IPR024344">
    <property type="entry name" value="MDMPI_metal-binding"/>
</dbReference>
<protein>
    <recommendedName>
        <fullName evidence="5">Maleylpyruvate isomerase family mycothiol-dependent enzyme</fullName>
    </recommendedName>
</protein>
<reference evidence="3 4" key="4">
    <citation type="journal article" date="2020" name="Sci. Rep.">
        <title>beta-carboline chemical signals induce reveromycin production through a LuxR family regulator in Streptomyces sp. SN-593.</title>
        <authorList>
            <person name="Panthee S."/>
            <person name="Kito N."/>
            <person name="Hayashi T."/>
            <person name="Shimizu T."/>
            <person name="Ishikawa J."/>
            <person name="Hamamoto H."/>
            <person name="Osada H."/>
            <person name="Takahashi S."/>
        </authorList>
    </citation>
    <scope>NUCLEOTIDE SEQUENCE [LARGE SCALE GENOMIC DNA]</scope>
    <source>
        <strain evidence="3 4">SN-593</strain>
    </source>
</reference>